<protein>
    <submittedName>
        <fullName evidence="2">Unannotated protein</fullName>
    </submittedName>
</protein>
<dbReference type="AlphaFoldDB" id="A0A6J7W8B2"/>
<evidence type="ECO:0000256" key="1">
    <source>
        <dbReference type="SAM" id="MobiDB-lite"/>
    </source>
</evidence>
<name>A0A6J7W8B2_9ZZZZ</name>
<gene>
    <name evidence="2" type="ORF">UFOPK4444_01382</name>
</gene>
<organism evidence="2">
    <name type="scientific">freshwater metagenome</name>
    <dbReference type="NCBI Taxonomy" id="449393"/>
    <lineage>
        <taxon>unclassified sequences</taxon>
        <taxon>metagenomes</taxon>
        <taxon>ecological metagenomes</taxon>
    </lineage>
</organism>
<evidence type="ECO:0000313" key="2">
    <source>
        <dbReference type="EMBL" id="CAB5162412.1"/>
    </source>
</evidence>
<sequence>MKLKIFMASIILAMATSAALAEDEAPAAEAPAAEAPAAEAGH</sequence>
<feature type="compositionally biased region" description="Low complexity" evidence="1">
    <location>
        <begin position="27"/>
        <end position="42"/>
    </location>
</feature>
<reference evidence="2" key="1">
    <citation type="submission" date="2020-05" db="EMBL/GenBank/DDBJ databases">
        <authorList>
            <person name="Chiriac C."/>
            <person name="Salcher M."/>
            <person name="Ghai R."/>
            <person name="Kavagutti S V."/>
        </authorList>
    </citation>
    <scope>NUCLEOTIDE SEQUENCE</scope>
</reference>
<proteinExistence type="predicted"/>
<feature type="region of interest" description="Disordered" evidence="1">
    <location>
        <begin position="23"/>
        <end position="42"/>
    </location>
</feature>
<accession>A0A6J7W8B2</accession>
<dbReference type="EMBL" id="CAFBRZ010000125">
    <property type="protein sequence ID" value="CAB5162412.1"/>
    <property type="molecule type" value="Genomic_DNA"/>
</dbReference>